<keyword evidence="2" id="KW-0479">Metal-binding</keyword>
<comment type="cofactor">
    <cofactor evidence="2">
        <name>Mn(2+)</name>
        <dbReference type="ChEBI" id="CHEBI:29035"/>
    </cofactor>
    <text evidence="2">Binds 2 manganese ions per subunit.</text>
</comment>
<dbReference type="InterPro" id="IPR009078">
    <property type="entry name" value="Ferritin-like_SF"/>
</dbReference>
<sequence length="262" mass="29857">MWYYTKKLEHPVRVERSDPRMAKLILSQYGGPQGELAAATRYLTHRFTMPEPRARATLIDIGTEEFAHLEVLGELFEQLIDGVPLSELRRAGLDTYYVEHGRQPFYVNSDGVPFTEAYVNATGDPIANMHEDIAAEERARAVYEHLIAMTDDVHVKEALRFLWSREVVHADRFRESLQRVTDYLNERRVIRVGEYYERSNRLGRLTWRVDEIRQPRPTGGQELRSQQAPEAEPGRGGPPGEIGPAEGEAMPESQEPEAGTAL</sequence>
<name>A0A0K2SNF9_LIMPI</name>
<keyword evidence="6" id="KW-1185">Reference proteome</keyword>
<feature type="region of interest" description="Disordered" evidence="4">
    <location>
        <begin position="213"/>
        <end position="262"/>
    </location>
</feature>
<evidence type="ECO:0000256" key="1">
    <source>
        <dbReference type="ARBA" id="ARBA00007644"/>
    </source>
</evidence>
<accession>A0A0K2SNF9</accession>
<dbReference type="PATRIC" id="fig|1555112.3.peg.2578"/>
<dbReference type="InterPro" id="IPR007760">
    <property type="entry name" value="Mn_catalase"/>
</dbReference>
<feature type="binding site" evidence="2">
    <location>
        <position position="65"/>
    </location>
    <ligand>
        <name>Mn(2+)</name>
        <dbReference type="ChEBI" id="CHEBI:29035"/>
        <label>1</label>
    </ligand>
</feature>
<dbReference type="InterPro" id="IPR012347">
    <property type="entry name" value="Ferritin-like"/>
</dbReference>
<dbReference type="STRING" id="1555112.LIP_2539"/>
<dbReference type="SUPFAM" id="SSF47240">
    <property type="entry name" value="Ferritin-like"/>
    <property type="match status" value="1"/>
</dbReference>
<evidence type="ECO:0000256" key="2">
    <source>
        <dbReference type="PIRSR" id="PIRSR607760-1"/>
    </source>
</evidence>
<feature type="binding site" evidence="3">
    <location>
        <position position="60"/>
    </location>
    <ligand>
        <name>Ca(2+)</name>
        <dbReference type="ChEBI" id="CHEBI:29108"/>
    </ligand>
</feature>
<evidence type="ECO:0000256" key="4">
    <source>
        <dbReference type="SAM" id="MobiDB-lite"/>
    </source>
</evidence>
<comment type="cofactor">
    <cofactor evidence="3">
        <name>Ca(2+)</name>
        <dbReference type="ChEBI" id="CHEBI:29108"/>
    </cofactor>
    <text evidence="3">Binds 1 Ca(2+) ion per subunit.</text>
</comment>
<keyword evidence="3" id="KW-0106">Calcium</keyword>
<dbReference type="RefSeq" id="WP_082726263.1">
    <property type="nucleotide sequence ID" value="NZ_AP014924.1"/>
</dbReference>
<reference evidence="6" key="2">
    <citation type="journal article" date="2016" name="Int. J. Syst. Evol. Microbiol.">
        <title>Complete genome sequence and cell structure of Limnochorda pilosa, a Gram-negative spore-former within the phylum Firmicutes.</title>
        <authorList>
            <person name="Watanabe M."/>
            <person name="Kojima H."/>
            <person name="Fukui M."/>
        </authorList>
    </citation>
    <scope>NUCLEOTIDE SEQUENCE [LARGE SCALE GENOMIC DNA]</scope>
    <source>
        <strain evidence="6">HC45</strain>
    </source>
</reference>
<protein>
    <submittedName>
        <fullName evidence="5">CotJC</fullName>
    </submittedName>
</protein>
<organism evidence="5 6">
    <name type="scientific">Limnochorda pilosa</name>
    <dbReference type="NCBI Taxonomy" id="1555112"/>
    <lineage>
        <taxon>Bacteria</taxon>
        <taxon>Bacillati</taxon>
        <taxon>Bacillota</taxon>
        <taxon>Limnochordia</taxon>
        <taxon>Limnochordales</taxon>
        <taxon>Limnochordaceae</taxon>
        <taxon>Limnochorda</taxon>
    </lineage>
</organism>
<feature type="binding site" evidence="2">
    <location>
        <position position="136"/>
    </location>
    <ligand>
        <name>Mn(2+)</name>
        <dbReference type="ChEBI" id="CHEBI:29035"/>
        <label>1</label>
    </ligand>
</feature>
<feature type="binding site" evidence="2">
    <location>
        <position position="35"/>
    </location>
    <ligand>
        <name>Mn(2+)</name>
        <dbReference type="ChEBI" id="CHEBI:29035"/>
        <label>1</label>
    </ligand>
</feature>
<dbReference type="CDD" id="cd01051">
    <property type="entry name" value="Mn_catalase"/>
    <property type="match status" value="1"/>
</dbReference>
<dbReference type="InterPro" id="IPR039377">
    <property type="entry name" value="Mn_catalase_dom"/>
</dbReference>
<evidence type="ECO:0000256" key="3">
    <source>
        <dbReference type="PIRSR" id="PIRSR607760-2"/>
    </source>
</evidence>
<comment type="similarity">
    <text evidence="1">Belongs to the manganese catalase family.</text>
</comment>
<reference evidence="6" key="1">
    <citation type="submission" date="2015-07" db="EMBL/GenBank/DDBJ databases">
        <title>Complete genome sequence and phylogenetic analysis of Limnochorda pilosa.</title>
        <authorList>
            <person name="Watanabe M."/>
            <person name="Kojima H."/>
            <person name="Fukui M."/>
        </authorList>
    </citation>
    <scope>NUCLEOTIDE SEQUENCE [LARGE SCALE GENOMIC DNA]</scope>
    <source>
        <strain evidence="6">HC45</strain>
    </source>
</reference>
<feature type="binding site" evidence="2">
    <location>
        <position position="169"/>
    </location>
    <ligand>
        <name>Mn(2+)</name>
        <dbReference type="ChEBI" id="CHEBI:29035"/>
        <label>1</label>
    </ligand>
</feature>
<dbReference type="Gene3D" id="1.20.1260.10">
    <property type="match status" value="1"/>
</dbReference>
<dbReference type="Pfam" id="PF05067">
    <property type="entry name" value="Mn_catalase"/>
    <property type="match status" value="1"/>
</dbReference>
<dbReference type="OrthoDB" id="9800585at2"/>
<feature type="binding site" evidence="2">
    <location>
        <position position="68"/>
    </location>
    <ligand>
        <name>Mn(2+)</name>
        <dbReference type="ChEBI" id="CHEBI:29035"/>
        <label>1</label>
    </ligand>
</feature>
<keyword evidence="2" id="KW-0464">Manganese</keyword>
<dbReference type="Proteomes" id="UP000065807">
    <property type="component" value="Chromosome"/>
</dbReference>
<evidence type="ECO:0000313" key="5">
    <source>
        <dbReference type="EMBL" id="BAS28369.1"/>
    </source>
</evidence>
<dbReference type="GO" id="GO:0046872">
    <property type="term" value="F:metal ion binding"/>
    <property type="evidence" value="ECO:0007669"/>
    <property type="project" value="UniProtKB-KW"/>
</dbReference>
<dbReference type="EMBL" id="AP014924">
    <property type="protein sequence ID" value="BAS28369.1"/>
    <property type="molecule type" value="Genomic_DNA"/>
</dbReference>
<proteinExistence type="inferred from homology"/>
<evidence type="ECO:0000313" key="6">
    <source>
        <dbReference type="Proteomes" id="UP000065807"/>
    </source>
</evidence>
<dbReference type="KEGG" id="lpil:LIP_2539"/>
<dbReference type="AlphaFoldDB" id="A0A0K2SNF9"/>
<feature type="compositionally biased region" description="Low complexity" evidence="4">
    <location>
        <begin position="242"/>
        <end position="252"/>
    </location>
</feature>
<gene>
    <name evidence="5" type="ORF">LIP_2539</name>
</gene>